<dbReference type="InterPro" id="IPR017517">
    <property type="entry name" value="Maleyloyr_isom"/>
</dbReference>
<dbReference type="Pfam" id="PF11716">
    <property type="entry name" value="MDMPI_N"/>
    <property type="match status" value="1"/>
</dbReference>
<dbReference type="GO" id="GO:0046872">
    <property type="term" value="F:metal ion binding"/>
    <property type="evidence" value="ECO:0007669"/>
    <property type="project" value="InterPro"/>
</dbReference>
<dbReference type="RefSeq" id="WP_179770042.1">
    <property type="nucleotide sequence ID" value="NZ_JACCFO010000001.1"/>
</dbReference>
<protein>
    <submittedName>
        <fullName evidence="3">Maleylpyruvate isomerase</fullName>
        <ecNumber evidence="3">5.2.1.4</ecNumber>
    </submittedName>
</protein>
<dbReference type="Proteomes" id="UP000575985">
    <property type="component" value="Unassembled WGS sequence"/>
</dbReference>
<accession>A0A853BVI9</accession>
<reference evidence="3 4" key="1">
    <citation type="submission" date="2020-07" db="EMBL/GenBank/DDBJ databases">
        <title>Sequencing the genomes of 1000 actinobacteria strains.</title>
        <authorList>
            <person name="Klenk H.-P."/>
        </authorList>
    </citation>
    <scope>NUCLEOTIDE SEQUENCE [LARGE SCALE GENOMIC DNA]</scope>
    <source>
        <strain evidence="3 4">DSM 45927</strain>
    </source>
</reference>
<keyword evidence="3" id="KW-0413">Isomerase</keyword>
<organism evidence="3 4">
    <name type="scientific">Streptomonospora nanhaiensis</name>
    <dbReference type="NCBI Taxonomy" id="1323731"/>
    <lineage>
        <taxon>Bacteria</taxon>
        <taxon>Bacillati</taxon>
        <taxon>Actinomycetota</taxon>
        <taxon>Actinomycetes</taxon>
        <taxon>Streptosporangiales</taxon>
        <taxon>Nocardiopsidaceae</taxon>
        <taxon>Streptomonospora</taxon>
    </lineage>
</organism>
<dbReference type="InterPro" id="IPR010872">
    <property type="entry name" value="MDMPI_C-term_domain"/>
</dbReference>
<dbReference type="InterPro" id="IPR034660">
    <property type="entry name" value="DinB/YfiT-like"/>
</dbReference>
<evidence type="ECO:0000313" key="3">
    <source>
        <dbReference type="EMBL" id="NYI98990.1"/>
    </source>
</evidence>
<dbReference type="Pfam" id="PF07398">
    <property type="entry name" value="MDMPI_C"/>
    <property type="match status" value="1"/>
</dbReference>
<evidence type="ECO:0000313" key="4">
    <source>
        <dbReference type="Proteomes" id="UP000575985"/>
    </source>
</evidence>
<dbReference type="GO" id="GO:0050077">
    <property type="term" value="F:maleylpyruvate isomerase activity"/>
    <property type="evidence" value="ECO:0007669"/>
    <property type="project" value="UniProtKB-EC"/>
</dbReference>
<gene>
    <name evidence="3" type="ORF">HNR12_005267</name>
</gene>
<dbReference type="InterPro" id="IPR036527">
    <property type="entry name" value="SCP2_sterol-bd_dom_sf"/>
</dbReference>
<dbReference type="SUPFAM" id="SSF55718">
    <property type="entry name" value="SCP-like"/>
    <property type="match status" value="1"/>
</dbReference>
<name>A0A853BVI9_9ACTN</name>
<dbReference type="EMBL" id="JACCFO010000001">
    <property type="protein sequence ID" value="NYI98990.1"/>
    <property type="molecule type" value="Genomic_DNA"/>
</dbReference>
<dbReference type="AlphaFoldDB" id="A0A853BVI9"/>
<proteinExistence type="predicted"/>
<feature type="domain" description="Mycothiol-dependent maleylpyruvate isomerase metal-binding" evidence="2">
    <location>
        <begin position="16"/>
        <end position="150"/>
    </location>
</feature>
<evidence type="ECO:0000259" key="2">
    <source>
        <dbReference type="Pfam" id="PF11716"/>
    </source>
</evidence>
<keyword evidence="4" id="KW-1185">Reference proteome</keyword>
<comment type="caution">
    <text evidence="3">The sequence shown here is derived from an EMBL/GenBank/DDBJ whole genome shotgun (WGS) entry which is preliminary data.</text>
</comment>
<keyword evidence="3" id="KW-0670">Pyruvate</keyword>
<dbReference type="Gene3D" id="1.20.120.450">
    <property type="entry name" value="dinb family like domain"/>
    <property type="match status" value="1"/>
</dbReference>
<dbReference type="EC" id="5.2.1.4" evidence="3"/>
<feature type="domain" description="MDMPI C-terminal" evidence="1">
    <location>
        <begin position="158"/>
        <end position="231"/>
    </location>
</feature>
<evidence type="ECO:0000259" key="1">
    <source>
        <dbReference type="Pfam" id="PF07398"/>
    </source>
</evidence>
<dbReference type="NCBIfam" id="TIGR03083">
    <property type="entry name" value="maleylpyruvate isomerase family mycothiol-dependent enzyme"/>
    <property type="match status" value="1"/>
</dbReference>
<dbReference type="InterPro" id="IPR024344">
    <property type="entry name" value="MDMPI_metal-binding"/>
</dbReference>
<dbReference type="SUPFAM" id="SSF109854">
    <property type="entry name" value="DinB/YfiT-like putative metalloenzymes"/>
    <property type="match status" value="1"/>
</dbReference>
<dbReference type="Gene3D" id="3.30.1050.20">
    <property type="match status" value="1"/>
</dbReference>
<sequence length="241" mass="25115">MPESAAPARELAWVDQGTALVVELLAALPDTAFAEPTALEGWSRAHVAAHLGGNARALLRLAEWARTGVENPMYAGRAARDAEIEAEAARPPADLRGLVADTAGELRAALDALTPEQWRAPVVTGQGRTVPATELPWLRCREVWVHAVDLGAGTAFADLPPDLLDALLADTAAARLRRGQDPALVLAPTDRERTWSAAPPGAEPVTVRGTAAALAAWITGRGGAGVATAQGAPPPDPGRWL</sequence>